<dbReference type="EMBL" id="ML976616">
    <property type="protein sequence ID" value="KAF1846560.1"/>
    <property type="molecule type" value="Genomic_DNA"/>
</dbReference>
<comment type="caution">
    <text evidence="2">The sequence shown here is derived from an EMBL/GenBank/DDBJ whole genome shotgun (WGS) entry which is preliminary data.</text>
</comment>
<sequence length="94" mass="10186">MSVATANTAGHTKKVTTNAFLLIGYCLGNFIGLFFFLAKQAPQYELGVGMMFFCIGIQVALYCRNLGAALGKEQVKGGYFKLVIDQVLDIGLLE</sequence>
<dbReference type="GeneID" id="63855145"/>
<keyword evidence="1" id="KW-1133">Transmembrane helix</keyword>
<evidence type="ECO:0000256" key="1">
    <source>
        <dbReference type="SAM" id="Phobius"/>
    </source>
</evidence>
<dbReference type="OrthoDB" id="6730379at2759"/>
<protein>
    <submittedName>
        <fullName evidence="2">Uncharacterized protein</fullName>
    </submittedName>
</protein>
<keyword evidence="1" id="KW-0472">Membrane</keyword>
<gene>
    <name evidence="2" type="ORF">K460DRAFT_417614</name>
</gene>
<proteinExistence type="predicted"/>
<accession>A0A9P4L8Z8</accession>
<keyword evidence="3" id="KW-1185">Reference proteome</keyword>
<dbReference type="Proteomes" id="UP000800039">
    <property type="component" value="Unassembled WGS sequence"/>
</dbReference>
<feature type="transmembrane region" description="Helical" evidence="1">
    <location>
        <begin position="44"/>
        <end position="63"/>
    </location>
</feature>
<evidence type="ECO:0000313" key="3">
    <source>
        <dbReference type="Proteomes" id="UP000800039"/>
    </source>
</evidence>
<keyword evidence="1" id="KW-0812">Transmembrane</keyword>
<dbReference type="AlphaFoldDB" id="A0A9P4L8Z8"/>
<organism evidence="2 3">
    <name type="scientific">Cucurbitaria berberidis CBS 394.84</name>
    <dbReference type="NCBI Taxonomy" id="1168544"/>
    <lineage>
        <taxon>Eukaryota</taxon>
        <taxon>Fungi</taxon>
        <taxon>Dikarya</taxon>
        <taxon>Ascomycota</taxon>
        <taxon>Pezizomycotina</taxon>
        <taxon>Dothideomycetes</taxon>
        <taxon>Pleosporomycetidae</taxon>
        <taxon>Pleosporales</taxon>
        <taxon>Pleosporineae</taxon>
        <taxon>Cucurbitariaceae</taxon>
        <taxon>Cucurbitaria</taxon>
    </lineage>
</organism>
<reference evidence="2" key="1">
    <citation type="submission" date="2020-01" db="EMBL/GenBank/DDBJ databases">
        <authorList>
            <consortium name="DOE Joint Genome Institute"/>
            <person name="Haridas S."/>
            <person name="Albert R."/>
            <person name="Binder M."/>
            <person name="Bloem J."/>
            <person name="Labutti K."/>
            <person name="Salamov A."/>
            <person name="Andreopoulos B."/>
            <person name="Baker S.E."/>
            <person name="Barry K."/>
            <person name="Bills G."/>
            <person name="Bluhm B.H."/>
            <person name="Cannon C."/>
            <person name="Castanera R."/>
            <person name="Culley D.E."/>
            <person name="Daum C."/>
            <person name="Ezra D."/>
            <person name="Gonzalez J.B."/>
            <person name="Henrissat B."/>
            <person name="Kuo A."/>
            <person name="Liang C."/>
            <person name="Lipzen A."/>
            <person name="Lutzoni F."/>
            <person name="Magnuson J."/>
            <person name="Mondo S."/>
            <person name="Nolan M."/>
            <person name="Ohm R."/>
            <person name="Pangilinan J."/>
            <person name="Park H.-J."/>
            <person name="Ramirez L."/>
            <person name="Alfaro M."/>
            <person name="Sun H."/>
            <person name="Tritt A."/>
            <person name="Yoshinaga Y."/>
            <person name="Zwiers L.-H."/>
            <person name="Turgeon B.G."/>
            <person name="Goodwin S.B."/>
            <person name="Spatafora J.W."/>
            <person name="Crous P.W."/>
            <person name="Grigoriev I.V."/>
        </authorList>
    </citation>
    <scope>NUCLEOTIDE SEQUENCE</scope>
    <source>
        <strain evidence="2">CBS 394.84</strain>
    </source>
</reference>
<dbReference type="RefSeq" id="XP_040789123.1">
    <property type="nucleotide sequence ID" value="XM_040937895.1"/>
</dbReference>
<name>A0A9P4L8Z8_9PLEO</name>
<evidence type="ECO:0000313" key="2">
    <source>
        <dbReference type="EMBL" id="KAF1846560.1"/>
    </source>
</evidence>
<feature type="transmembrane region" description="Helical" evidence="1">
    <location>
        <begin position="20"/>
        <end position="38"/>
    </location>
</feature>